<dbReference type="STRING" id="3880.A0A072U921"/>
<evidence type="ECO:0000313" key="4">
    <source>
        <dbReference type="Proteomes" id="UP000002051"/>
    </source>
</evidence>
<protein>
    <submittedName>
        <fullName evidence="2 3">Uncharacterized protein</fullName>
    </submittedName>
</protein>
<name>A0A072U921_MEDTR</name>
<accession>A0A072U921</accession>
<reference evidence="2 4" key="1">
    <citation type="journal article" date="2011" name="Nature">
        <title>The Medicago genome provides insight into the evolution of rhizobial symbioses.</title>
        <authorList>
            <person name="Young N.D."/>
            <person name="Debelle F."/>
            <person name="Oldroyd G.E."/>
            <person name="Geurts R."/>
            <person name="Cannon S.B."/>
            <person name="Udvardi M.K."/>
            <person name="Benedito V.A."/>
            <person name="Mayer K.F."/>
            <person name="Gouzy J."/>
            <person name="Schoof H."/>
            <person name="Van de Peer Y."/>
            <person name="Proost S."/>
            <person name="Cook D.R."/>
            <person name="Meyers B.C."/>
            <person name="Spannagl M."/>
            <person name="Cheung F."/>
            <person name="De Mita S."/>
            <person name="Krishnakumar V."/>
            <person name="Gundlach H."/>
            <person name="Zhou S."/>
            <person name="Mudge J."/>
            <person name="Bharti A.K."/>
            <person name="Murray J.D."/>
            <person name="Naoumkina M.A."/>
            <person name="Rosen B."/>
            <person name="Silverstein K.A."/>
            <person name="Tang H."/>
            <person name="Rombauts S."/>
            <person name="Zhao P.X."/>
            <person name="Zhou P."/>
            <person name="Barbe V."/>
            <person name="Bardou P."/>
            <person name="Bechner M."/>
            <person name="Bellec A."/>
            <person name="Berger A."/>
            <person name="Berges H."/>
            <person name="Bidwell S."/>
            <person name="Bisseling T."/>
            <person name="Choisne N."/>
            <person name="Couloux A."/>
            <person name="Denny R."/>
            <person name="Deshpande S."/>
            <person name="Dai X."/>
            <person name="Doyle J.J."/>
            <person name="Dudez A.M."/>
            <person name="Farmer A.D."/>
            <person name="Fouteau S."/>
            <person name="Franken C."/>
            <person name="Gibelin C."/>
            <person name="Gish J."/>
            <person name="Goldstein S."/>
            <person name="Gonzalez A.J."/>
            <person name="Green P.J."/>
            <person name="Hallab A."/>
            <person name="Hartog M."/>
            <person name="Hua A."/>
            <person name="Humphray S.J."/>
            <person name="Jeong D.H."/>
            <person name="Jing Y."/>
            <person name="Jocker A."/>
            <person name="Kenton S.M."/>
            <person name="Kim D.J."/>
            <person name="Klee K."/>
            <person name="Lai H."/>
            <person name="Lang C."/>
            <person name="Lin S."/>
            <person name="Macmil S.L."/>
            <person name="Magdelenat G."/>
            <person name="Matthews L."/>
            <person name="McCorrison J."/>
            <person name="Monaghan E.L."/>
            <person name="Mun J.H."/>
            <person name="Najar F.Z."/>
            <person name="Nicholson C."/>
            <person name="Noirot C."/>
            <person name="O'Bleness M."/>
            <person name="Paule C.R."/>
            <person name="Poulain J."/>
            <person name="Prion F."/>
            <person name="Qin B."/>
            <person name="Qu C."/>
            <person name="Retzel E.F."/>
            <person name="Riddle C."/>
            <person name="Sallet E."/>
            <person name="Samain S."/>
            <person name="Samson N."/>
            <person name="Sanders I."/>
            <person name="Saurat O."/>
            <person name="Scarpelli C."/>
            <person name="Schiex T."/>
            <person name="Segurens B."/>
            <person name="Severin A.J."/>
            <person name="Sherrier D.J."/>
            <person name="Shi R."/>
            <person name="Sims S."/>
            <person name="Singer S.R."/>
            <person name="Sinharoy S."/>
            <person name="Sterck L."/>
            <person name="Viollet A."/>
            <person name="Wang B.B."/>
            <person name="Wang K."/>
            <person name="Wang M."/>
            <person name="Wang X."/>
            <person name="Warfsmann J."/>
            <person name="Weissenbach J."/>
            <person name="White D.D."/>
            <person name="White J.D."/>
            <person name="Wiley G.B."/>
            <person name="Wincker P."/>
            <person name="Xing Y."/>
            <person name="Yang L."/>
            <person name="Yao Z."/>
            <person name="Ying F."/>
            <person name="Zhai J."/>
            <person name="Zhou L."/>
            <person name="Zuber A."/>
            <person name="Denarie J."/>
            <person name="Dixon R.A."/>
            <person name="May G.D."/>
            <person name="Schwartz D.C."/>
            <person name="Rogers J."/>
            <person name="Quetier F."/>
            <person name="Town C.D."/>
            <person name="Roe B.A."/>
        </authorList>
    </citation>
    <scope>NUCLEOTIDE SEQUENCE [LARGE SCALE GENOMIC DNA]</scope>
    <source>
        <strain evidence="2">A17</strain>
        <strain evidence="3 4">cv. Jemalong A17</strain>
    </source>
</reference>
<evidence type="ECO:0000313" key="2">
    <source>
        <dbReference type="EMBL" id="KEH26299.1"/>
    </source>
</evidence>
<dbReference type="AlphaFoldDB" id="A0A072U921"/>
<dbReference type="PANTHER" id="PTHR12083:SF9">
    <property type="entry name" value="BIFUNCTIONAL POLYNUCLEOTIDE PHOSPHATASE_KINASE"/>
    <property type="match status" value="1"/>
</dbReference>
<dbReference type="EnsemblPlants" id="KEH26299">
    <property type="protein sequence ID" value="KEH26299"/>
    <property type="gene ID" value="MTR_6g052005"/>
</dbReference>
<evidence type="ECO:0000313" key="3">
    <source>
        <dbReference type="EnsemblPlants" id="KEH26299"/>
    </source>
</evidence>
<proteinExistence type="predicted"/>
<organism evidence="2 4">
    <name type="scientific">Medicago truncatula</name>
    <name type="common">Barrel medic</name>
    <name type="synonym">Medicago tribuloides</name>
    <dbReference type="NCBI Taxonomy" id="3880"/>
    <lineage>
        <taxon>Eukaryota</taxon>
        <taxon>Viridiplantae</taxon>
        <taxon>Streptophyta</taxon>
        <taxon>Embryophyta</taxon>
        <taxon>Tracheophyta</taxon>
        <taxon>Spermatophyta</taxon>
        <taxon>Magnoliopsida</taxon>
        <taxon>eudicotyledons</taxon>
        <taxon>Gunneridae</taxon>
        <taxon>Pentapetalae</taxon>
        <taxon>rosids</taxon>
        <taxon>fabids</taxon>
        <taxon>Fabales</taxon>
        <taxon>Fabaceae</taxon>
        <taxon>Papilionoideae</taxon>
        <taxon>50 kb inversion clade</taxon>
        <taxon>NPAAA clade</taxon>
        <taxon>Hologalegina</taxon>
        <taxon>IRL clade</taxon>
        <taxon>Trifolieae</taxon>
        <taxon>Medicago</taxon>
    </lineage>
</organism>
<dbReference type="HOGENOM" id="CLU_2392407_0_0_1"/>
<dbReference type="PANTHER" id="PTHR12083">
    <property type="entry name" value="BIFUNCTIONAL POLYNUCLEOTIDE PHOSPHATASE/KINASE"/>
    <property type="match status" value="1"/>
</dbReference>
<evidence type="ECO:0000256" key="1">
    <source>
        <dbReference type="SAM" id="MobiDB-lite"/>
    </source>
</evidence>
<keyword evidence="4" id="KW-1185">Reference proteome</keyword>
<feature type="region of interest" description="Disordered" evidence="1">
    <location>
        <begin position="1"/>
        <end position="27"/>
    </location>
</feature>
<sequence>MVKQEEGEGDGDSGDGEPKRDEDDEKEESFIFLVNQMTYGKTCGYQYNTQDATLLPKWKAFQTVIFLERDDGQEDSSKIAAFDFDGCLAKTAVN</sequence>
<reference evidence="3" key="3">
    <citation type="submission" date="2015-04" db="UniProtKB">
        <authorList>
            <consortium name="EnsemblPlants"/>
        </authorList>
    </citation>
    <scope>IDENTIFICATION</scope>
    <source>
        <strain evidence="3">cv. Jemalong A17</strain>
    </source>
</reference>
<gene>
    <name evidence="2" type="ordered locus">MTR_6g052005</name>
</gene>
<dbReference type="Proteomes" id="UP000002051">
    <property type="component" value="Chromosome 6"/>
</dbReference>
<reference evidence="2 4" key="2">
    <citation type="journal article" date="2014" name="BMC Genomics">
        <title>An improved genome release (version Mt4.0) for the model legume Medicago truncatula.</title>
        <authorList>
            <person name="Tang H."/>
            <person name="Krishnakumar V."/>
            <person name="Bidwell S."/>
            <person name="Rosen B."/>
            <person name="Chan A."/>
            <person name="Zhou S."/>
            <person name="Gentzbittel L."/>
            <person name="Childs K.L."/>
            <person name="Yandell M."/>
            <person name="Gundlach H."/>
            <person name="Mayer K.F."/>
            <person name="Schwartz D.C."/>
            <person name="Town C.D."/>
        </authorList>
    </citation>
    <scope>GENOME REANNOTATION</scope>
    <source>
        <strain evidence="2">A17</strain>
        <strain evidence="3 4">cv. Jemalong A17</strain>
    </source>
</reference>
<feature type="non-terminal residue" evidence="2">
    <location>
        <position position="94"/>
    </location>
</feature>
<dbReference type="EMBL" id="CM001222">
    <property type="protein sequence ID" value="KEH26299.1"/>
    <property type="molecule type" value="Genomic_DNA"/>
</dbReference>